<keyword evidence="2" id="KW-1185">Reference proteome</keyword>
<sequence>MGQMRFTVAPPERLRSQAELAEVHVVGPGERVEPATVTRVGDLLIVDRPGTGSARLRCPWPVPGFGTPVVATCSLAEHAVDAEPHRLAIELARGLVGVAREQVAAARRANVLLPPKILEELGRAWGSFVQAACGDSEAEGVDPAEAAERSIVAACSVADSVAAARADRRLSLLKRQSSHPPASLAIRAGQGTDPRERLPAALFGPFRTAAIPAGWASIEPVRGHRNWTALDAALDRCEAVGAAPAVGPLLDFSPGGLPDWLAEYRGSPGNLESLCADFVETVIGRITGRVRTIEVCGAANIGGALGLDEPTRLGLVARTVQVARGVDEENRLFLRIARPFGDYLARGEHRLAPLQFADALSRAGVGLDGVTLELAIGFESVGTPPRTLAGYERLLAGWSKLGVPLRISLAVPAIPPKSGVESSDWRAGGSPEKQAEWIRHHLPLFFATDPVVEVEWALARDSGPGKAPERLNGGGLLAADGARRPALGQFAEFARQFAVDPDAGTHLDIAVMDDETEELGEPPTWAGDAYDG</sequence>
<dbReference type="EMBL" id="WTPX01000041">
    <property type="protein sequence ID" value="NNJ25561.1"/>
    <property type="molecule type" value="Genomic_DNA"/>
</dbReference>
<evidence type="ECO:0000313" key="1">
    <source>
        <dbReference type="EMBL" id="NNJ25561.1"/>
    </source>
</evidence>
<evidence type="ECO:0000313" key="2">
    <source>
        <dbReference type="Proteomes" id="UP000609651"/>
    </source>
</evidence>
<protein>
    <submittedName>
        <fullName evidence="1">Uncharacterized protein</fullName>
    </submittedName>
</protein>
<organism evidence="1 2">
    <name type="scientific">Alienimonas chondri</name>
    <dbReference type="NCBI Taxonomy" id="2681879"/>
    <lineage>
        <taxon>Bacteria</taxon>
        <taxon>Pseudomonadati</taxon>
        <taxon>Planctomycetota</taxon>
        <taxon>Planctomycetia</taxon>
        <taxon>Planctomycetales</taxon>
        <taxon>Planctomycetaceae</taxon>
        <taxon>Alienimonas</taxon>
    </lineage>
</organism>
<dbReference type="InterPro" id="IPR017853">
    <property type="entry name" value="GH"/>
</dbReference>
<name>A0ABX1VET5_9PLAN</name>
<gene>
    <name evidence="1" type="ORF">LzC2_16330</name>
</gene>
<dbReference type="SUPFAM" id="SSF51445">
    <property type="entry name" value="(Trans)glycosidases"/>
    <property type="match status" value="1"/>
</dbReference>
<dbReference type="Gene3D" id="3.20.20.80">
    <property type="entry name" value="Glycosidases"/>
    <property type="match status" value="1"/>
</dbReference>
<comment type="caution">
    <text evidence="1">The sequence shown here is derived from an EMBL/GenBank/DDBJ whole genome shotgun (WGS) entry which is preliminary data.</text>
</comment>
<proteinExistence type="predicted"/>
<dbReference type="Proteomes" id="UP000609651">
    <property type="component" value="Unassembled WGS sequence"/>
</dbReference>
<reference evidence="1 2" key="1">
    <citation type="journal article" date="2020" name="Syst. Appl. Microbiol.">
        <title>Alienimonas chondri sp. nov., a novel planctomycete isolated from the biofilm of the red alga Chondrus crispus.</title>
        <authorList>
            <person name="Vitorino I."/>
            <person name="Albuquerque L."/>
            <person name="Wiegand S."/>
            <person name="Kallscheuer N."/>
            <person name="da Costa M.S."/>
            <person name="Lobo-da-Cunha A."/>
            <person name="Jogler C."/>
            <person name="Lage O.M."/>
        </authorList>
    </citation>
    <scope>NUCLEOTIDE SEQUENCE [LARGE SCALE GENOMIC DNA]</scope>
    <source>
        <strain evidence="1 2">LzC2</strain>
    </source>
</reference>
<accession>A0ABX1VET5</accession>